<keyword evidence="2" id="KW-0496">Mitochondrion</keyword>
<keyword evidence="1" id="KW-0472">Membrane</keyword>
<comment type="caution">
    <text evidence="2">The sequence shown here is derived from an EMBL/GenBank/DDBJ whole genome shotgun (WGS) entry which is preliminary data.</text>
</comment>
<gene>
    <name evidence="2" type="ORF">ABT39_MTgene1595</name>
</gene>
<protein>
    <submittedName>
        <fullName evidence="2">Uncharacterized protein</fullName>
    </submittedName>
</protein>
<sequence>MQHTCLFVTSNSSLGLNNASCYYVCIHILLVSYIILLLHTKKYLLEQLPWNMEIEKQG</sequence>
<evidence type="ECO:0000256" key="1">
    <source>
        <dbReference type="SAM" id="Phobius"/>
    </source>
</evidence>
<evidence type="ECO:0000313" key="2">
    <source>
        <dbReference type="EMBL" id="KUM46494.1"/>
    </source>
</evidence>
<proteinExistence type="predicted"/>
<dbReference type="AlphaFoldDB" id="A0A101LW90"/>
<dbReference type="EMBL" id="LKAM01000011">
    <property type="protein sequence ID" value="KUM46494.1"/>
    <property type="molecule type" value="Genomic_DNA"/>
</dbReference>
<feature type="transmembrane region" description="Helical" evidence="1">
    <location>
        <begin position="20"/>
        <end position="38"/>
    </location>
</feature>
<keyword evidence="1" id="KW-0812">Transmembrane</keyword>
<reference evidence="2" key="1">
    <citation type="journal article" date="2015" name="Genome Biol. Evol.">
        <title>Organellar Genomes of White Spruce (Picea glauca): Assembly and Annotation.</title>
        <authorList>
            <person name="Jackman S.D."/>
            <person name="Warren R.L."/>
            <person name="Gibb E.A."/>
            <person name="Vandervalk B.P."/>
            <person name="Mohamadi H."/>
            <person name="Chu J."/>
            <person name="Raymond A."/>
            <person name="Pleasance S."/>
            <person name="Coope R."/>
            <person name="Wildung M.R."/>
            <person name="Ritland C.E."/>
            <person name="Bousquet J."/>
            <person name="Jones S.J."/>
            <person name="Bohlmann J."/>
            <person name="Birol I."/>
        </authorList>
    </citation>
    <scope>NUCLEOTIDE SEQUENCE [LARGE SCALE GENOMIC DNA]</scope>
    <source>
        <tissue evidence="2">Flushing bud</tissue>
    </source>
</reference>
<organism evidence="2">
    <name type="scientific">Picea glauca</name>
    <name type="common">White spruce</name>
    <name type="synonym">Pinus glauca</name>
    <dbReference type="NCBI Taxonomy" id="3330"/>
    <lineage>
        <taxon>Eukaryota</taxon>
        <taxon>Viridiplantae</taxon>
        <taxon>Streptophyta</taxon>
        <taxon>Embryophyta</taxon>
        <taxon>Tracheophyta</taxon>
        <taxon>Spermatophyta</taxon>
        <taxon>Pinopsida</taxon>
        <taxon>Pinidae</taxon>
        <taxon>Conifers I</taxon>
        <taxon>Pinales</taxon>
        <taxon>Pinaceae</taxon>
        <taxon>Picea</taxon>
    </lineage>
</organism>
<name>A0A101LW90_PICGL</name>
<keyword evidence="1" id="KW-1133">Transmembrane helix</keyword>
<geneLocation type="mitochondrion" evidence="2"/>
<accession>A0A101LW90</accession>